<comment type="catalytic activity">
    <reaction evidence="1 10">
        <text>2-phosphoglycolate + H2O = glycolate + phosphate</text>
        <dbReference type="Rhea" id="RHEA:14369"/>
        <dbReference type="ChEBI" id="CHEBI:15377"/>
        <dbReference type="ChEBI" id="CHEBI:29805"/>
        <dbReference type="ChEBI" id="CHEBI:43474"/>
        <dbReference type="ChEBI" id="CHEBI:58033"/>
        <dbReference type="EC" id="3.1.3.18"/>
    </reaction>
</comment>
<dbReference type="SFLD" id="SFLDS00003">
    <property type="entry name" value="Haloacid_Dehalogenase"/>
    <property type="match status" value="1"/>
</dbReference>
<dbReference type="Proteomes" id="UP001595615">
    <property type="component" value="Unassembled WGS sequence"/>
</dbReference>
<feature type="binding site" evidence="10">
    <location>
        <position position="12"/>
    </location>
    <ligand>
        <name>Mg(2+)</name>
        <dbReference type="ChEBI" id="CHEBI:18420"/>
    </ligand>
</feature>
<dbReference type="InterPro" id="IPR023198">
    <property type="entry name" value="PGP-like_dom2"/>
</dbReference>
<evidence type="ECO:0000313" key="11">
    <source>
        <dbReference type="EMBL" id="MFC3713111.1"/>
    </source>
</evidence>
<dbReference type="Pfam" id="PF13419">
    <property type="entry name" value="HAD_2"/>
    <property type="match status" value="1"/>
</dbReference>
<dbReference type="PANTHER" id="PTHR43434">
    <property type="entry name" value="PHOSPHOGLYCOLATE PHOSPHATASE"/>
    <property type="match status" value="1"/>
</dbReference>
<dbReference type="InterPro" id="IPR023214">
    <property type="entry name" value="HAD_sf"/>
</dbReference>
<keyword evidence="8 10" id="KW-0460">Magnesium</keyword>
<dbReference type="SUPFAM" id="SSF56784">
    <property type="entry name" value="HAD-like"/>
    <property type="match status" value="1"/>
</dbReference>
<evidence type="ECO:0000256" key="7">
    <source>
        <dbReference type="ARBA" id="ARBA00022801"/>
    </source>
</evidence>
<evidence type="ECO:0000313" key="12">
    <source>
        <dbReference type="Proteomes" id="UP001595615"/>
    </source>
</evidence>
<evidence type="ECO:0000256" key="6">
    <source>
        <dbReference type="ARBA" id="ARBA00022723"/>
    </source>
</evidence>
<dbReference type="PANTHER" id="PTHR43434:SF1">
    <property type="entry name" value="PHOSPHOGLYCOLATE PHOSPHATASE"/>
    <property type="match status" value="1"/>
</dbReference>
<dbReference type="InterPro" id="IPR050155">
    <property type="entry name" value="HAD-like_hydrolase_sf"/>
</dbReference>
<proteinExistence type="inferred from homology"/>
<dbReference type="HAMAP" id="MF_00495">
    <property type="entry name" value="GPH_hydrolase_bact"/>
    <property type="match status" value="1"/>
</dbReference>
<keyword evidence="9 10" id="KW-0119">Carbohydrate metabolism</keyword>
<dbReference type="PRINTS" id="PR00413">
    <property type="entry name" value="HADHALOGNASE"/>
</dbReference>
<name>A0ABV7XBC1_9SPHN</name>
<keyword evidence="12" id="KW-1185">Reference proteome</keyword>
<dbReference type="Gene3D" id="1.10.150.240">
    <property type="entry name" value="Putative phosphatase, domain 2"/>
    <property type="match status" value="1"/>
</dbReference>
<feature type="active site" description="Nucleophile" evidence="10">
    <location>
        <position position="12"/>
    </location>
</feature>
<dbReference type="EMBL" id="JBHRXV010000010">
    <property type="protein sequence ID" value="MFC3713111.1"/>
    <property type="molecule type" value="Genomic_DNA"/>
</dbReference>
<feature type="binding site" evidence="10">
    <location>
        <position position="173"/>
    </location>
    <ligand>
        <name>Mg(2+)</name>
        <dbReference type="ChEBI" id="CHEBI:18420"/>
    </ligand>
</feature>
<comment type="function">
    <text evidence="10">Specifically catalyzes the dephosphorylation of 2-phosphoglycolate. Is involved in the dissimilation of the intracellular 2-phosphoglycolate formed during the DNA repair of 3'-phosphoglycolate ends, a major class of DNA lesions induced by oxidative stress.</text>
</comment>
<evidence type="ECO:0000256" key="9">
    <source>
        <dbReference type="ARBA" id="ARBA00023277"/>
    </source>
</evidence>
<dbReference type="InterPro" id="IPR036412">
    <property type="entry name" value="HAD-like_sf"/>
</dbReference>
<evidence type="ECO:0000256" key="3">
    <source>
        <dbReference type="ARBA" id="ARBA00004818"/>
    </source>
</evidence>
<dbReference type="InterPro" id="IPR006439">
    <property type="entry name" value="HAD-SF_hydro_IA"/>
</dbReference>
<evidence type="ECO:0000256" key="1">
    <source>
        <dbReference type="ARBA" id="ARBA00000830"/>
    </source>
</evidence>
<evidence type="ECO:0000256" key="10">
    <source>
        <dbReference type="HAMAP-Rule" id="MF_00495"/>
    </source>
</evidence>
<comment type="similarity">
    <text evidence="4 10">Belongs to the HAD-like hydrolase superfamily. CbbY/CbbZ/Gph/YieH family.</text>
</comment>
<evidence type="ECO:0000256" key="5">
    <source>
        <dbReference type="ARBA" id="ARBA00013078"/>
    </source>
</evidence>
<dbReference type="SFLD" id="SFLDG01129">
    <property type="entry name" value="C1.5:_HAD__Beta-PGM__Phosphata"/>
    <property type="match status" value="1"/>
</dbReference>
<keyword evidence="7 10" id="KW-0378">Hydrolase</keyword>
<keyword evidence="6 10" id="KW-0479">Metal-binding</keyword>
<dbReference type="GO" id="GO:0016787">
    <property type="term" value="F:hydrolase activity"/>
    <property type="evidence" value="ECO:0007669"/>
    <property type="project" value="UniProtKB-KW"/>
</dbReference>
<dbReference type="SFLD" id="SFLDG01135">
    <property type="entry name" value="C1.5.6:_HAD__Beta-PGM__Phospha"/>
    <property type="match status" value="1"/>
</dbReference>
<feature type="binding site" evidence="10">
    <location>
        <position position="14"/>
    </location>
    <ligand>
        <name>Mg(2+)</name>
        <dbReference type="ChEBI" id="CHEBI:18420"/>
    </ligand>
</feature>
<sequence>MTNTLPRLVIFDLDGTLVDTGPDLTAALNHALGVLGRREVDEESVKEMVGLGARKLLERGLEATGVMTDELIDAGVQPFLDYYAANICVGSKPYPGLEAAMDELAADGVTLAVCTNKPQRLSELLIEALGWQGRFAAILGADRVPQRKPHPSHVLSTIEAAGGDVRSTAFIGDSIVDVTAAKAADVPVIAVSFGFPDRPADTLGADAVIDSYAELIPALRRLAASATW</sequence>
<organism evidence="11 12">
    <name type="scientific">Sphingoaurantiacus capsulatus</name>
    <dbReference type="NCBI Taxonomy" id="1771310"/>
    <lineage>
        <taxon>Bacteria</taxon>
        <taxon>Pseudomonadati</taxon>
        <taxon>Pseudomonadota</taxon>
        <taxon>Alphaproteobacteria</taxon>
        <taxon>Sphingomonadales</taxon>
        <taxon>Sphingosinicellaceae</taxon>
        <taxon>Sphingoaurantiacus</taxon>
    </lineage>
</organism>
<evidence type="ECO:0000256" key="2">
    <source>
        <dbReference type="ARBA" id="ARBA00001946"/>
    </source>
</evidence>
<evidence type="ECO:0000256" key="4">
    <source>
        <dbReference type="ARBA" id="ARBA00006171"/>
    </source>
</evidence>
<reference evidence="12" key="1">
    <citation type="journal article" date="2019" name="Int. J. Syst. Evol. Microbiol.">
        <title>The Global Catalogue of Microorganisms (GCM) 10K type strain sequencing project: providing services to taxonomists for standard genome sequencing and annotation.</title>
        <authorList>
            <consortium name="The Broad Institute Genomics Platform"/>
            <consortium name="The Broad Institute Genome Sequencing Center for Infectious Disease"/>
            <person name="Wu L."/>
            <person name="Ma J."/>
        </authorList>
    </citation>
    <scope>NUCLEOTIDE SEQUENCE [LARGE SCALE GENOMIC DNA]</scope>
    <source>
        <strain evidence="12">KCTC 42644</strain>
    </source>
</reference>
<dbReference type="InterPro" id="IPR037512">
    <property type="entry name" value="PGPase_prok"/>
</dbReference>
<dbReference type="EC" id="3.1.3.18" evidence="5 10"/>
<dbReference type="InterPro" id="IPR041492">
    <property type="entry name" value="HAD_2"/>
</dbReference>
<gene>
    <name evidence="11" type="ORF">ACFOMD_11040</name>
</gene>
<comment type="pathway">
    <text evidence="3 10">Organic acid metabolism; glycolate biosynthesis; glycolate from 2-phosphoglycolate: step 1/1.</text>
</comment>
<accession>A0ABV7XBC1</accession>
<evidence type="ECO:0000256" key="8">
    <source>
        <dbReference type="ARBA" id="ARBA00022842"/>
    </source>
</evidence>
<dbReference type="RefSeq" id="WP_380861293.1">
    <property type="nucleotide sequence ID" value="NZ_JBHRXV010000010.1"/>
</dbReference>
<comment type="cofactor">
    <cofactor evidence="2 10">
        <name>Mg(2+)</name>
        <dbReference type="ChEBI" id="CHEBI:18420"/>
    </cofactor>
</comment>
<protein>
    <recommendedName>
        <fullName evidence="5 10">Phosphoglycolate phosphatase</fullName>
        <shortName evidence="10">PGP</shortName>
        <shortName evidence="10">PGPase</shortName>
        <ecNumber evidence="5 10">3.1.3.18</ecNumber>
    </recommendedName>
</protein>
<comment type="caution">
    <text evidence="11">The sequence shown here is derived from an EMBL/GenBank/DDBJ whole genome shotgun (WGS) entry which is preliminary data.</text>
</comment>
<dbReference type="Gene3D" id="3.40.50.1000">
    <property type="entry name" value="HAD superfamily/HAD-like"/>
    <property type="match status" value="1"/>
</dbReference>